<feature type="domain" description="Response regulatory" evidence="10">
    <location>
        <begin position="1093"/>
        <end position="1208"/>
    </location>
</feature>
<evidence type="ECO:0000256" key="5">
    <source>
        <dbReference type="ARBA" id="ARBA00023125"/>
    </source>
</evidence>
<gene>
    <name evidence="11" type="ORF">E1163_20285</name>
</gene>
<dbReference type="SUPFAM" id="SSF47384">
    <property type="entry name" value="Homodimeric domain of signal transducing histidine kinase"/>
    <property type="match status" value="1"/>
</dbReference>
<dbReference type="InterPro" id="IPR003594">
    <property type="entry name" value="HATPase_dom"/>
</dbReference>
<dbReference type="EMBL" id="SMLW01000621">
    <property type="protein sequence ID" value="MTI27306.1"/>
    <property type="molecule type" value="Genomic_DNA"/>
</dbReference>
<dbReference type="InterPro" id="IPR018060">
    <property type="entry name" value="HTH_AraC"/>
</dbReference>
<dbReference type="InterPro" id="IPR004358">
    <property type="entry name" value="Sig_transdc_His_kin-like_C"/>
</dbReference>
<evidence type="ECO:0000256" key="7">
    <source>
        <dbReference type="PROSITE-ProRule" id="PRU00169"/>
    </source>
</evidence>
<evidence type="ECO:0000256" key="6">
    <source>
        <dbReference type="ARBA" id="ARBA00023163"/>
    </source>
</evidence>
<feature type="domain" description="HTH araC/xylS-type" evidence="8">
    <location>
        <begin position="1239"/>
        <end position="1338"/>
    </location>
</feature>
<dbReference type="Gene3D" id="1.10.10.60">
    <property type="entry name" value="Homeodomain-like"/>
    <property type="match status" value="1"/>
</dbReference>
<dbReference type="InterPro" id="IPR011110">
    <property type="entry name" value="Reg_prop"/>
</dbReference>
<comment type="catalytic activity">
    <reaction evidence="1">
        <text>ATP + protein L-histidine = ADP + protein N-phospho-L-histidine.</text>
        <dbReference type="EC" id="2.7.13.3"/>
    </reaction>
</comment>
<dbReference type="InterPro" id="IPR005467">
    <property type="entry name" value="His_kinase_dom"/>
</dbReference>
<dbReference type="InterPro" id="IPR015943">
    <property type="entry name" value="WD40/YVTN_repeat-like_dom_sf"/>
</dbReference>
<dbReference type="Pfam" id="PF00512">
    <property type="entry name" value="HisKA"/>
    <property type="match status" value="1"/>
</dbReference>
<dbReference type="RefSeq" id="WP_155174307.1">
    <property type="nucleotide sequence ID" value="NZ_BAAAFL010000003.1"/>
</dbReference>
<evidence type="ECO:0000313" key="12">
    <source>
        <dbReference type="Proteomes" id="UP000798808"/>
    </source>
</evidence>
<dbReference type="SMART" id="SM00448">
    <property type="entry name" value="REC"/>
    <property type="match status" value="1"/>
</dbReference>
<evidence type="ECO:0000256" key="4">
    <source>
        <dbReference type="ARBA" id="ARBA00023015"/>
    </source>
</evidence>
<dbReference type="Gene3D" id="3.40.50.2300">
    <property type="match status" value="1"/>
</dbReference>
<evidence type="ECO:0000313" key="11">
    <source>
        <dbReference type="EMBL" id="MTI27306.1"/>
    </source>
</evidence>
<organism evidence="11 12">
    <name type="scientific">Fulvivirga kasyanovii</name>
    <dbReference type="NCBI Taxonomy" id="396812"/>
    <lineage>
        <taxon>Bacteria</taxon>
        <taxon>Pseudomonadati</taxon>
        <taxon>Bacteroidota</taxon>
        <taxon>Cytophagia</taxon>
        <taxon>Cytophagales</taxon>
        <taxon>Fulvivirgaceae</taxon>
        <taxon>Fulvivirga</taxon>
    </lineage>
</organism>
<dbReference type="EC" id="2.7.13.3" evidence="2"/>
<feature type="modified residue" description="4-aspartylphosphate" evidence="7">
    <location>
        <position position="1141"/>
    </location>
</feature>
<dbReference type="SUPFAM" id="SSF63829">
    <property type="entry name" value="Calcium-dependent phosphotriesterase"/>
    <property type="match status" value="3"/>
</dbReference>
<accession>A0ABW9RTT2</accession>
<dbReference type="Pfam" id="PF12833">
    <property type="entry name" value="HTH_18"/>
    <property type="match status" value="1"/>
</dbReference>
<dbReference type="InterPro" id="IPR003661">
    <property type="entry name" value="HisK_dim/P_dom"/>
</dbReference>
<dbReference type="Gene3D" id="3.30.565.10">
    <property type="entry name" value="Histidine kinase-like ATPase, C-terminal domain"/>
    <property type="match status" value="1"/>
</dbReference>
<comment type="caution">
    <text evidence="11">The sequence shown here is derived from an EMBL/GenBank/DDBJ whole genome shotgun (WGS) entry which is preliminary data.</text>
</comment>
<dbReference type="SMART" id="SM00342">
    <property type="entry name" value="HTH_ARAC"/>
    <property type="match status" value="1"/>
</dbReference>
<protein>
    <recommendedName>
        <fullName evidence="2">histidine kinase</fullName>
        <ecNumber evidence="2">2.7.13.3</ecNumber>
    </recommendedName>
</protein>
<dbReference type="Pfam" id="PF07494">
    <property type="entry name" value="Reg_prop"/>
    <property type="match status" value="1"/>
</dbReference>
<evidence type="ECO:0000256" key="3">
    <source>
        <dbReference type="ARBA" id="ARBA00022553"/>
    </source>
</evidence>
<dbReference type="InterPro" id="IPR009057">
    <property type="entry name" value="Homeodomain-like_sf"/>
</dbReference>
<dbReference type="InterPro" id="IPR011006">
    <property type="entry name" value="CheY-like_superfamily"/>
</dbReference>
<dbReference type="PANTHER" id="PTHR43547:SF2">
    <property type="entry name" value="HYBRID SIGNAL TRANSDUCTION HISTIDINE KINASE C"/>
    <property type="match status" value="1"/>
</dbReference>
<reference evidence="11 12" key="1">
    <citation type="submission" date="2019-02" db="EMBL/GenBank/DDBJ databases">
        <authorList>
            <person name="Goldberg S.R."/>
            <person name="Haltli B.A."/>
            <person name="Correa H."/>
            <person name="Russell K.G."/>
        </authorList>
    </citation>
    <scope>NUCLEOTIDE SEQUENCE [LARGE SCALE GENOMIC DNA]</scope>
    <source>
        <strain evidence="11 12">JCM 16186</strain>
    </source>
</reference>
<keyword evidence="6" id="KW-0804">Transcription</keyword>
<dbReference type="InterPro" id="IPR001789">
    <property type="entry name" value="Sig_transdc_resp-reg_receiver"/>
</dbReference>
<dbReference type="PROSITE" id="PS00041">
    <property type="entry name" value="HTH_ARAC_FAMILY_1"/>
    <property type="match status" value="1"/>
</dbReference>
<dbReference type="SMART" id="SM00387">
    <property type="entry name" value="HATPase_c"/>
    <property type="match status" value="1"/>
</dbReference>
<dbReference type="Pfam" id="PF00072">
    <property type="entry name" value="Response_reg"/>
    <property type="match status" value="1"/>
</dbReference>
<evidence type="ECO:0000259" key="9">
    <source>
        <dbReference type="PROSITE" id="PS50109"/>
    </source>
</evidence>
<feature type="domain" description="Histidine kinase" evidence="9">
    <location>
        <begin position="837"/>
        <end position="1058"/>
    </location>
</feature>
<evidence type="ECO:0000259" key="8">
    <source>
        <dbReference type="PROSITE" id="PS01124"/>
    </source>
</evidence>
<dbReference type="Pfam" id="PF02518">
    <property type="entry name" value="HATPase_c"/>
    <property type="match status" value="1"/>
</dbReference>
<evidence type="ECO:0000256" key="1">
    <source>
        <dbReference type="ARBA" id="ARBA00000085"/>
    </source>
</evidence>
<keyword evidence="12" id="KW-1185">Reference proteome</keyword>
<dbReference type="Proteomes" id="UP000798808">
    <property type="component" value="Unassembled WGS sequence"/>
</dbReference>
<keyword evidence="5" id="KW-0238">DNA-binding</keyword>
<dbReference type="PROSITE" id="PS50110">
    <property type="entry name" value="RESPONSE_REGULATORY"/>
    <property type="match status" value="1"/>
</dbReference>
<evidence type="ECO:0000256" key="2">
    <source>
        <dbReference type="ARBA" id="ARBA00012438"/>
    </source>
</evidence>
<dbReference type="CDD" id="cd00082">
    <property type="entry name" value="HisKA"/>
    <property type="match status" value="1"/>
</dbReference>
<dbReference type="PROSITE" id="PS50109">
    <property type="entry name" value="HIS_KIN"/>
    <property type="match status" value="1"/>
</dbReference>
<dbReference type="InterPro" id="IPR036097">
    <property type="entry name" value="HisK_dim/P_sf"/>
</dbReference>
<dbReference type="SUPFAM" id="SSF46689">
    <property type="entry name" value="Homeodomain-like"/>
    <property type="match status" value="1"/>
</dbReference>
<dbReference type="PANTHER" id="PTHR43547">
    <property type="entry name" value="TWO-COMPONENT HISTIDINE KINASE"/>
    <property type="match status" value="1"/>
</dbReference>
<name>A0ABW9RTT2_9BACT</name>
<dbReference type="PROSITE" id="PS01124">
    <property type="entry name" value="HTH_ARAC_FAMILY_2"/>
    <property type="match status" value="1"/>
</dbReference>
<proteinExistence type="predicted"/>
<dbReference type="Gene3D" id="1.10.287.130">
    <property type="match status" value="1"/>
</dbReference>
<dbReference type="InterPro" id="IPR018062">
    <property type="entry name" value="HTH_AraC-typ_CS"/>
</dbReference>
<dbReference type="SMART" id="SM00388">
    <property type="entry name" value="HisKA"/>
    <property type="match status" value="1"/>
</dbReference>
<evidence type="ECO:0000259" key="10">
    <source>
        <dbReference type="PROSITE" id="PS50110"/>
    </source>
</evidence>
<keyword evidence="4" id="KW-0805">Transcription regulation</keyword>
<dbReference type="PRINTS" id="PR00344">
    <property type="entry name" value="BCTRLSENSOR"/>
</dbReference>
<keyword evidence="3 7" id="KW-0597">Phosphoprotein</keyword>
<dbReference type="InterPro" id="IPR036890">
    <property type="entry name" value="HATPase_C_sf"/>
</dbReference>
<dbReference type="SUPFAM" id="SSF52172">
    <property type="entry name" value="CheY-like"/>
    <property type="match status" value="1"/>
</dbReference>
<sequence length="1343" mass="151105">MRFLIFSYLLLLIPFGSHSQIRPVWNEYKEIDGMVSNYIYDIKEDAKGLLWLATENGLVKFDGYHASRVLEPDSTGRHSPVYFVYIMPGGRLWLGTKNGLKIYDPELRRQIDHPLSINKPIEDIIYLGDNRALISYLHGVYLVSTDADLNPLTFQAFDVSYFGENLIVNEFLVSKGRDLFISVAGYGVIHGKTNEVGQWKSFSLINNPLKDERHEFKLGKNLQQLPGEQLLINYLTEGPFIYDLNKQRLERVPGLNFGDIPTIRPYSAASFADGYLYFSVTGMGMYRIHLNSRHPEPESISFESIPDFNFLDDGISSIYVKNNTLWIATIGDGLKSTSINGEGIKTIALHEYIGNLTSLYSVKPDNKNGLLVGTFGKGVIYLQHQGEGAFDLSGVGENSKRLNLPSDSTSEIHFDRKNNLWIATYGGLCYYTEAQYRRFLQGETVYPKIYAPGDADPLTSSIVNDVFEDTRGQVYATTQEGLNKINPETGEVTNHLDSLAKGVFQMDKPIYYGDFLSDSSIILFSHWVNGIVKDGLYTSHDYLFPDNYGVYVFHAVIATDGANWLGTNRGLYKYDPKTGKTVEFGEKTYFKNKKINAIIEDEHQTLWMGTNQGIFSFDPATGRINQYRVPGAKGWPFFHYGSVGKDSQGNIFFGTNKGVVFINPGRLAENDRQCNAPCSIIISDILVNDKLVKNTLTEGAVVEINEDDVIDILLGFPTHHRHDGISFEYSIDDGKWFPVDPVSPHISLHHFSPGEYKIDVRVIRHGGEVLATSSIPMAVDGPWWKTWWSFVLYSLVAGLIVAGYYRYRLAGVRLKQQLELEKVARINQNLKLDFVSNISHEFRTPLTLILNDIDSLKTNGNALNPKHLDKIEINAQRLKRLANELIDVKKLEKEGLKLMVAQHDIVTFVKDTCQVFEELARKNHIDLKFETDKNFELIWFNKDQLEKVIFNLLSNAFKFTPAEGSIKVSVNCGYQAAGRDAVQIIVEDSGMGIAESDLGKVFDSSFSQPPINEASGFESTGIGLHLSQKLVNLHHGEISVNSVKGEGTAFSLFLYKGSSHFQSDQLLKYRLQHHLKRTLLRFNKEFKPSEGAKVLVVEDNKEIRNYICSILSEYYSVIDARSGIDGVELAKTKLPDLIITDLSMPGKSGHALIREIREDEMTSHIPIIVLTAFASDSKKVEVLTAGADLHLSKPCDKSVLLASVQNLISSRASLKAMFSDSMANIDEAVQNSPDSDLLKRAMVIVNAHMADPYFDVADLADKLKVSRSLLYLKFPALTNYSPKEFIHVMRVRKGAKLLKSGRYNINETSDEIGYNSPKNFRKYFKSYFGISPSDFLRNNKVKG</sequence>
<dbReference type="Gene3D" id="2.130.10.10">
    <property type="entry name" value="YVTN repeat-like/Quinoprotein amine dehydrogenase"/>
    <property type="match status" value="3"/>
</dbReference>
<dbReference type="SUPFAM" id="SSF55874">
    <property type="entry name" value="ATPase domain of HSP90 chaperone/DNA topoisomerase II/histidine kinase"/>
    <property type="match status" value="1"/>
</dbReference>